<keyword evidence="3" id="KW-1185">Reference proteome</keyword>
<accession>A0ABN9G6L5</accession>
<reference evidence="2" key="1">
    <citation type="submission" date="2023-05" db="EMBL/GenBank/DDBJ databases">
        <authorList>
            <person name="Stuckert A."/>
        </authorList>
    </citation>
    <scope>NUCLEOTIDE SEQUENCE</scope>
</reference>
<feature type="compositionally biased region" description="Gly residues" evidence="1">
    <location>
        <begin position="1"/>
        <end position="12"/>
    </location>
</feature>
<dbReference type="Proteomes" id="UP001162483">
    <property type="component" value="Unassembled WGS sequence"/>
</dbReference>
<evidence type="ECO:0000313" key="2">
    <source>
        <dbReference type="EMBL" id="CAI9604869.1"/>
    </source>
</evidence>
<name>A0ABN9G6L5_9NEOB</name>
<feature type="compositionally biased region" description="Low complexity" evidence="1">
    <location>
        <begin position="55"/>
        <end position="69"/>
    </location>
</feature>
<proteinExistence type="predicted"/>
<feature type="region of interest" description="Disordered" evidence="1">
    <location>
        <begin position="1"/>
        <end position="77"/>
    </location>
</feature>
<protein>
    <submittedName>
        <fullName evidence="2">Uncharacterized protein</fullName>
    </submittedName>
</protein>
<evidence type="ECO:0000256" key="1">
    <source>
        <dbReference type="SAM" id="MobiDB-lite"/>
    </source>
</evidence>
<gene>
    <name evidence="2" type="ORF">SPARVUS_LOCUS13517096</name>
</gene>
<evidence type="ECO:0000313" key="3">
    <source>
        <dbReference type="Proteomes" id="UP001162483"/>
    </source>
</evidence>
<comment type="caution">
    <text evidence="2">The sequence shown here is derived from an EMBL/GenBank/DDBJ whole genome shotgun (WGS) entry which is preliminary data.</text>
</comment>
<organism evidence="2 3">
    <name type="scientific">Staurois parvus</name>
    <dbReference type="NCBI Taxonomy" id="386267"/>
    <lineage>
        <taxon>Eukaryota</taxon>
        <taxon>Metazoa</taxon>
        <taxon>Chordata</taxon>
        <taxon>Craniata</taxon>
        <taxon>Vertebrata</taxon>
        <taxon>Euteleostomi</taxon>
        <taxon>Amphibia</taxon>
        <taxon>Batrachia</taxon>
        <taxon>Anura</taxon>
        <taxon>Neobatrachia</taxon>
        <taxon>Ranoidea</taxon>
        <taxon>Ranidae</taxon>
        <taxon>Staurois</taxon>
    </lineage>
</organism>
<sequence length="123" mass="11749">MTAGTGSSGTGLSGSTAGIGSPGMTAGTGSPGIRSFGSPAGTASSGKAVGTESPGTTAGSESIGTTAGTGSSGTGLWINSGHRVTRLDQFIMLGRTASSGKALGIESTGLSRIVRLKIRHHAG</sequence>
<dbReference type="EMBL" id="CATNWA010018036">
    <property type="protein sequence ID" value="CAI9604869.1"/>
    <property type="molecule type" value="Genomic_DNA"/>
</dbReference>